<dbReference type="AlphaFoldDB" id="A0A5A7R7L1"/>
<reference evidence="3" key="1">
    <citation type="journal article" date="2019" name="Curr. Biol.">
        <title>Genome Sequence of Striga asiatica Provides Insight into the Evolution of Plant Parasitism.</title>
        <authorList>
            <person name="Yoshida S."/>
            <person name="Kim S."/>
            <person name="Wafula E.K."/>
            <person name="Tanskanen J."/>
            <person name="Kim Y.M."/>
            <person name="Honaas L."/>
            <person name="Yang Z."/>
            <person name="Spallek T."/>
            <person name="Conn C.E."/>
            <person name="Ichihashi Y."/>
            <person name="Cheong K."/>
            <person name="Cui S."/>
            <person name="Der J.P."/>
            <person name="Gundlach H."/>
            <person name="Jiao Y."/>
            <person name="Hori C."/>
            <person name="Ishida J.K."/>
            <person name="Kasahara H."/>
            <person name="Kiba T."/>
            <person name="Kim M.S."/>
            <person name="Koo N."/>
            <person name="Laohavisit A."/>
            <person name="Lee Y.H."/>
            <person name="Lumba S."/>
            <person name="McCourt P."/>
            <person name="Mortimer J.C."/>
            <person name="Mutuku J.M."/>
            <person name="Nomura T."/>
            <person name="Sasaki-Sekimoto Y."/>
            <person name="Seto Y."/>
            <person name="Wang Y."/>
            <person name="Wakatake T."/>
            <person name="Sakakibara H."/>
            <person name="Demura T."/>
            <person name="Yamaguchi S."/>
            <person name="Yoneyama K."/>
            <person name="Manabe R.I."/>
            <person name="Nelson D.C."/>
            <person name="Schulman A.H."/>
            <person name="Timko M.P."/>
            <person name="dePamphilis C.W."/>
            <person name="Choi D."/>
            <person name="Shirasu K."/>
        </authorList>
    </citation>
    <scope>NUCLEOTIDE SEQUENCE [LARGE SCALE GENOMIC DNA]</scope>
    <source>
        <strain evidence="3">cv. UVA1</strain>
    </source>
</reference>
<dbReference type="Proteomes" id="UP000325081">
    <property type="component" value="Unassembled WGS sequence"/>
</dbReference>
<evidence type="ECO:0000256" key="1">
    <source>
        <dbReference type="SAM" id="MobiDB-lite"/>
    </source>
</evidence>
<keyword evidence="3" id="KW-1185">Reference proteome</keyword>
<evidence type="ECO:0000313" key="2">
    <source>
        <dbReference type="EMBL" id="GER52251.1"/>
    </source>
</evidence>
<feature type="region of interest" description="Disordered" evidence="1">
    <location>
        <begin position="1"/>
        <end position="31"/>
    </location>
</feature>
<proteinExistence type="predicted"/>
<sequence length="146" mass="16273">MAAPSNSMLRREKEVLRRGSGAATTGGRSQRRRELVSGGGELLEQADLIAFVSCRRLGRRQRRSSRFERSGATRCSPERAGNRRVVRARELAGDEVGYIDCTEGSRDKAIFAFLEIISRLDLAVEVEAIVAFVVCIVKWEDSERSL</sequence>
<comment type="caution">
    <text evidence="2">The sequence shown here is derived from an EMBL/GenBank/DDBJ whole genome shotgun (WGS) entry which is preliminary data.</text>
</comment>
<name>A0A5A7R7L1_STRAF</name>
<evidence type="ECO:0000313" key="3">
    <source>
        <dbReference type="Proteomes" id="UP000325081"/>
    </source>
</evidence>
<keyword evidence="2" id="KW-0675">Receptor</keyword>
<gene>
    <name evidence="2" type="ORF">STAS_29697</name>
</gene>
<accession>A0A5A7R7L1</accession>
<feature type="compositionally biased region" description="Low complexity" evidence="1">
    <location>
        <begin position="18"/>
        <end position="28"/>
    </location>
</feature>
<protein>
    <submittedName>
        <fullName evidence="2">Gamma-aminobutyric acid receptor subunit pi</fullName>
    </submittedName>
</protein>
<organism evidence="2 3">
    <name type="scientific">Striga asiatica</name>
    <name type="common">Asiatic witchweed</name>
    <name type="synonym">Buchnera asiatica</name>
    <dbReference type="NCBI Taxonomy" id="4170"/>
    <lineage>
        <taxon>Eukaryota</taxon>
        <taxon>Viridiplantae</taxon>
        <taxon>Streptophyta</taxon>
        <taxon>Embryophyta</taxon>
        <taxon>Tracheophyta</taxon>
        <taxon>Spermatophyta</taxon>
        <taxon>Magnoliopsida</taxon>
        <taxon>eudicotyledons</taxon>
        <taxon>Gunneridae</taxon>
        <taxon>Pentapetalae</taxon>
        <taxon>asterids</taxon>
        <taxon>lamiids</taxon>
        <taxon>Lamiales</taxon>
        <taxon>Orobanchaceae</taxon>
        <taxon>Buchnereae</taxon>
        <taxon>Striga</taxon>
    </lineage>
</organism>
<dbReference type="EMBL" id="BKCP01010181">
    <property type="protein sequence ID" value="GER52251.1"/>
    <property type="molecule type" value="Genomic_DNA"/>
</dbReference>